<protein>
    <submittedName>
        <fullName evidence="5">219 kDa heat shock protein</fullName>
    </submittedName>
    <submittedName>
        <fullName evidence="6">Heat shock protein Hsp20</fullName>
    </submittedName>
</protein>
<feature type="compositionally biased region" description="Polar residues" evidence="3">
    <location>
        <begin position="1"/>
        <end position="13"/>
    </location>
</feature>
<dbReference type="SUPFAM" id="SSF49764">
    <property type="entry name" value="HSP20-like chaperones"/>
    <property type="match status" value="1"/>
</dbReference>
<feature type="domain" description="SHSP" evidence="4">
    <location>
        <begin position="62"/>
        <end position="176"/>
    </location>
</feature>
<gene>
    <name evidence="5" type="ORF">MCBMB27_03536</name>
    <name evidence="6" type="ORF">SAMN05192567_12739</name>
</gene>
<dbReference type="CDD" id="cd06464">
    <property type="entry name" value="ACD_sHsps-like"/>
    <property type="match status" value="1"/>
</dbReference>
<dbReference type="EMBL" id="CP015367">
    <property type="protein sequence ID" value="APT32827.1"/>
    <property type="molecule type" value="Genomic_DNA"/>
</dbReference>
<feature type="region of interest" description="Disordered" evidence="3">
    <location>
        <begin position="1"/>
        <end position="23"/>
    </location>
</feature>
<reference evidence="6 8" key="2">
    <citation type="submission" date="2016-10" db="EMBL/GenBank/DDBJ databases">
        <authorList>
            <person name="Varghese N."/>
            <person name="Submissions S."/>
        </authorList>
    </citation>
    <scope>NUCLEOTIDE SEQUENCE [LARGE SCALE GENOMIC DNA]</scope>
    <source>
        <strain evidence="6 8">CBMB27</strain>
    </source>
</reference>
<proteinExistence type="inferred from homology"/>
<comment type="similarity">
    <text evidence="1 2">Belongs to the small heat shock protein (HSP20) family.</text>
</comment>
<dbReference type="InterPro" id="IPR008978">
    <property type="entry name" value="HSP20-like_chaperone"/>
</dbReference>
<reference evidence="5 7" key="1">
    <citation type="submission" date="2016-04" db="EMBL/GenBank/DDBJ databases">
        <title>Complete genome sequencing and analysis of CBMB27, Methylobacterium phyllosphaerae isolated from leaf tissues of rice (Oryza sativa L.).</title>
        <authorList>
            <person name="Lee Y."/>
            <person name="Hwangbo K."/>
            <person name="Chung H."/>
            <person name="Yoo J."/>
            <person name="Kim K.Y."/>
            <person name="Sa T.M."/>
            <person name="Um Y."/>
            <person name="Madhaiyan M."/>
        </authorList>
    </citation>
    <scope>NUCLEOTIDE SEQUENCE [LARGE SCALE GENOMIC DNA]</scope>
    <source>
        <strain evidence="5 7">CBMB27</strain>
    </source>
</reference>
<organism evidence="6 8">
    <name type="scientific">Methylobacterium phyllosphaerae</name>
    <dbReference type="NCBI Taxonomy" id="418223"/>
    <lineage>
        <taxon>Bacteria</taxon>
        <taxon>Pseudomonadati</taxon>
        <taxon>Pseudomonadota</taxon>
        <taxon>Alphaproteobacteria</taxon>
        <taxon>Hyphomicrobiales</taxon>
        <taxon>Methylobacteriaceae</taxon>
        <taxon>Methylobacterium</taxon>
    </lineage>
</organism>
<evidence type="ECO:0000313" key="5">
    <source>
        <dbReference type="EMBL" id="APT32827.1"/>
    </source>
</evidence>
<dbReference type="RefSeq" id="WP_043759316.1">
    <property type="nucleotide sequence ID" value="NZ_CP015367.1"/>
</dbReference>
<dbReference type="InterPro" id="IPR002068">
    <property type="entry name" value="A-crystallin/Hsp20_dom"/>
</dbReference>
<evidence type="ECO:0000256" key="2">
    <source>
        <dbReference type="RuleBase" id="RU003616"/>
    </source>
</evidence>
<keyword evidence="6" id="KW-0346">Stress response</keyword>
<dbReference type="Gene3D" id="2.60.40.790">
    <property type="match status" value="1"/>
</dbReference>
<evidence type="ECO:0000313" key="6">
    <source>
        <dbReference type="EMBL" id="SFH48747.1"/>
    </source>
</evidence>
<evidence type="ECO:0000256" key="3">
    <source>
        <dbReference type="SAM" id="MobiDB-lite"/>
    </source>
</evidence>
<dbReference type="InterPro" id="IPR031107">
    <property type="entry name" value="Small_HSP"/>
</dbReference>
<keyword evidence="7" id="KW-1185">Reference proteome</keyword>
<sequence>MAESGTKVSVSSDGSERASAPAEWRPFENVRRDIDHLIDDLARSLKRVPFDFLGAATTPFTGGALWQLSPVADIQNKPTCYEVTAELPGIDEKHVEVKVTDGMLMIKGEKRQDQERKGEGFYLSERRFGAIERAFRMPPGVDASKIEAVLKNGVLTVTLPKTAEAKAEKTIAVQAA</sequence>
<dbReference type="EMBL" id="FOPK01000027">
    <property type="protein sequence ID" value="SFH48747.1"/>
    <property type="molecule type" value="Genomic_DNA"/>
</dbReference>
<dbReference type="Pfam" id="PF00011">
    <property type="entry name" value="HSP20"/>
    <property type="match status" value="1"/>
</dbReference>
<dbReference type="Proteomes" id="UP000185487">
    <property type="component" value="Chromosome"/>
</dbReference>
<name>A0AAE8HWC3_9HYPH</name>
<accession>A0AAE8HWC3</accession>
<evidence type="ECO:0000256" key="1">
    <source>
        <dbReference type="PROSITE-ProRule" id="PRU00285"/>
    </source>
</evidence>
<dbReference type="KEGG" id="mphy:MCBMB27_03536"/>
<dbReference type="PANTHER" id="PTHR11527">
    <property type="entry name" value="HEAT-SHOCK PROTEIN 20 FAMILY MEMBER"/>
    <property type="match status" value="1"/>
</dbReference>
<evidence type="ECO:0000259" key="4">
    <source>
        <dbReference type="PROSITE" id="PS01031"/>
    </source>
</evidence>
<dbReference type="PROSITE" id="PS01031">
    <property type="entry name" value="SHSP"/>
    <property type="match status" value="1"/>
</dbReference>
<dbReference type="AlphaFoldDB" id="A0AAE8HWC3"/>
<evidence type="ECO:0000313" key="7">
    <source>
        <dbReference type="Proteomes" id="UP000185487"/>
    </source>
</evidence>
<evidence type="ECO:0000313" key="8">
    <source>
        <dbReference type="Proteomes" id="UP000199140"/>
    </source>
</evidence>
<dbReference type="Proteomes" id="UP000199140">
    <property type="component" value="Unassembled WGS sequence"/>
</dbReference>